<keyword evidence="7" id="KW-0406">Ion transport</keyword>
<feature type="domain" description="Cation/H(+) antiporter C-terminal" evidence="13">
    <location>
        <begin position="628"/>
        <end position="792"/>
    </location>
</feature>
<reference evidence="14" key="1">
    <citation type="submission" date="2023-10" db="EMBL/GenBank/DDBJ databases">
        <title>Chromosome-level genome of the transformable northern wattle, Acacia crassicarpa.</title>
        <authorList>
            <person name="Massaro I."/>
            <person name="Sinha N.R."/>
            <person name="Poethig S."/>
            <person name="Leichty A.R."/>
        </authorList>
    </citation>
    <scope>NUCLEOTIDE SEQUENCE</scope>
    <source>
        <strain evidence="14">Acra3RX</strain>
        <tissue evidence="14">Leaf</tissue>
    </source>
</reference>
<evidence type="ECO:0008006" key="16">
    <source>
        <dbReference type="Google" id="ProtNLM"/>
    </source>
</evidence>
<accession>A0AAE1JN61</accession>
<dbReference type="InterPro" id="IPR057290">
    <property type="entry name" value="CHX17_C"/>
</dbReference>
<feature type="transmembrane region" description="Helical" evidence="10">
    <location>
        <begin position="28"/>
        <end position="46"/>
    </location>
</feature>
<evidence type="ECO:0000256" key="6">
    <source>
        <dbReference type="ARBA" id="ARBA00022989"/>
    </source>
</evidence>
<keyword evidence="5" id="KW-0630">Potassium</keyword>
<feature type="transmembrane region" description="Helical" evidence="10">
    <location>
        <begin position="318"/>
        <end position="341"/>
    </location>
</feature>
<dbReference type="Gene3D" id="3.40.50.12370">
    <property type="match status" value="1"/>
</dbReference>
<dbReference type="EMBL" id="JAWXYG010000013">
    <property type="protein sequence ID" value="KAK4256174.1"/>
    <property type="molecule type" value="Genomic_DNA"/>
</dbReference>
<dbReference type="AlphaFoldDB" id="A0AAE1JN61"/>
<feature type="domain" description="Cation/H+ exchanger transmembrane" evidence="11">
    <location>
        <begin position="45"/>
        <end position="427"/>
    </location>
</feature>
<gene>
    <name evidence="14" type="ORF">QN277_009073</name>
</gene>
<evidence type="ECO:0000256" key="1">
    <source>
        <dbReference type="ARBA" id="ARBA00004141"/>
    </source>
</evidence>
<keyword evidence="3" id="KW-0633">Potassium transport</keyword>
<evidence type="ECO:0000256" key="9">
    <source>
        <dbReference type="ARBA" id="ARBA00038341"/>
    </source>
</evidence>
<dbReference type="InterPro" id="IPR006153">
    <property type="entry name" value="Cation/H_exchanger_TM"/>
</dbReference>
<dbReference type="GO" id="GO:0006885">
    <property type="term" value="P:regulation of pH"/>
    <property type="evidence" value="ECO:0007669"/>
    <property type="project" value="TreeGrafter"/>
</dbReference>
<evidence type="ECO:0000313" key="14">
    <source>
        <dbReference type="EMBL" id="KAK4256174.1"/>
    </source>
</evidence>
<dbReference type="PANTHER" id="PTHR32468">
    <property type="entry name" value="CATION/H + ANTIPORTER"/>
    <property type="match status" value="1"/>
</dbReference>
<dbReference type="Pfam" id="PF23259">
    <property type="entry name" value="CHX17_C"/>
    <property type="match status" value="1"/>
</dbReference>
<comment type="similarity">
    <text evidence="9">Belongs to the monovalent cation:proton antiporter 2 (CPA2) transporter (TC 2.A.37) family. CHX (TC 2.A.37.4) subfamily.</text>
</comment>
<dbReference type="Pfam" id="PF00999">
    <property type="entry name" value="Na_H_Exchanger"/>
    <property type="match status" value="1"/>
</dbReference>
<evidence type="ECO:0000256" key="7">
    <source>
        <dbReference type="ARBA" id="ARBA00023065"/>
    </source>
</evidence>
<dbReference type="InterPro" id="IPR050794">
    <property type="entry name" value="CPA2_transporter"/>
</dbReference>
<evidence type="ECO:0000256" key="10">
    <source>
        <dbReference type="SAM" id="Phobius"/>
    </source>
</evidence>
<evidence type="ECO:0000256" key="8">
    <source>
        <dbReference type="ARBA" id="ARBA00023136"/>
    </source>
</evidence>
<feature type="transmembrane region" description="Helical" evidence="10">
    <location>
        <begin position="407"/>
        <end position="432"/>
    </location>
</feature>
<comment type="caution">
    <text evidence="14">The sequence shown here is derived from an EMBL/GenBank/DDBJ whole genome shotgun (WGS) entry which is preliminary data.</text>
</comment>
<feature type="transmembrane region" description="Helical" evidence="10">
    <location>
        <begin position="124"/>
        <end position="144"/>
    </location>
</feature>
<dbReference type="InterPro" id="IPR057291">
    <property type="entry name" value="CHX17_2nd"/>
</dbReference>
<feature type="transmembrane region" description="Helical" evidence="10">
    <location>
        <begin position="348"/>
        <end position="373"/>
    </location>
</feature>
<name>A0AAE1JN61_9FABA</name>
<dbReference type="Pfam" id="PF23256">
    <property type="entry name" value="CHX17_2nd"/>
    <property type="match status" value="1"/>
</dbReference>
<evidence type="ECO:0000259" key="11">
    <source>
        <dbReference type="Pfam" id="PF00999"/>
    </source>
</evidence>
<keyword evidence="2" id="KW-0813">Transport</keyword>
<dbReference type="GO" id="GO:0006813">
    <property type="term" value="P:potassium ion transport"/>
    <property type="evidence" value="ECO:0007669"/>
    <property type="project" value="UniProtKB-KW"/>
</dbReference>
<organism evidence="14 15">
    <name type="scientific">Acacia crassicarpa</name>
    <name type="common">northern wattle</name>
    <dbReference type="NCBI Taxonomy" id="499986"/>
    <lineage>
        <taxon>Eukaryota</taxon>
        <taxon>Viridiplantae</taxon>
        <taxon>Streptophyta</taxon>
        <taxon>Embryophyta</taxon>
        <taxon>Tracheophyta</taxon>
        <taxon>Spermatophyta</taxon>
        <taxon>Magnoliopsida</taxon>
        <taxon>eudicotyledons</taxon>
        <taxon>Gunneridae</taxon>
        <taxon>Pentapetalae</taxon>
        <taxon>rosids</taxon>
        <taxon>fabids</taxon>
        <taxon>Fabales</taxon>
        <taxon>Fabaceae</taxon>
        <taxon>Caesalpinioideae</taxon>
        <taxon>mimosoid clade</taxon>
        <taxon>Acacieae</taxon>
        <taxon>Acacia</taxon>
    </lineage>
</organism>
<proteinExistence type="inferred from homology"/>
<dbReference type="PANTHER" id="PTHR32468:SF74">
    <property type="entry name" value="CATION_H(+) ANTIPORTER 21-RELATED"/>
    <property type="match status" value="1"/>
</dbReference>
<evidence type="ECO:0000313" key="15">
    <source>
        <dbReference type="Proteomes" id="UP001293593"/>
    </source>
</evidence>
<keyword evidence="4 10" id="KW-0812">Transmembrane</keyword>
<feature type="transmembrane region" description="Helical" evidence="10">
    <location>
        <begin position="228"/>
        <end position="249"/>
    </location>
</feature>
<protein>
    <recommendedName>
        <fullName evidence="16">Cation/H+ exchanger domain-containing protein</fullName>
    </recommendedName>
</protein>
<dbReference type="InterPro" id="IPR038770">
    <property type="entry name" value="Na+/solute_symporter_sf"/>
</dbReference>
<dbReference type="GO" id="GO:1902600">
    <property type="term" value="P:proton transmembrane transport"/>
    <property type="evidence" value="ECO:0007669"/>
    <property type="project" value="InterPro"/>
</dbReference>
<feature type="transmembrane region" description="Helical" evidence="10">
    <location>
        <begin position="379"/>
        <end position="400"/>
    </location>
</feature>
<keyword evidence="8 10" id="KW-0472">Membrane</keyword>
<feature type="transmembrane region" description="Helical" evidence="10">
    <location>
        <begin position="164"/>
        <end position="187"/>
    </location>
</feature>
<feature type="transmembrane region" description="Helical" evidence="10">
    <location>
        <begin position="94"/>
        <end position="112"/>
    </location>
</feature>
<sequence length="813" mass="90704">MAEAKICYVEEVYNPNEMWKTGPILTNYGPLLFLQIAFNIFICNTFHYILRPLHQPRLIAEVLAGMSMGLLLSTDNMLVRTVLPSEGILNIDTYASMGIMCYVFLSGLEMNLDDILKVQKKAAAIAIAGIIIPLAMGMGFYVVVQKLYQEPPSLLFTADGEHTAKAYLFWSLALTVTGFPVLALILADLKLLYTGLGKAALTTAMISDTCGWLLFIISIPFANNNVQAFWSVLGMMAFIAFCIFVLRPVMRKHINEGDKNEEDTWDNSLLLVVLIGAFVCSFVTDMLGSHFIVGAFVYGLVLPHGRFSDFVMRKLDDFVSVAMSPNFFFRSGLTVNFFMLARQKYWPWMVLVIFLLSIPKVAGTLITTFFYGVPVRDGLGIGLLLNSKGVLALIILNTAWDRKILSVVAFTIMVCAVFVMTILVPLLVNAIYKPRKLYEKYRLRTIEKLRMDSELRVLCYVLNIRQATSMAKVLRTMNATRISPLHVLGVHLVELIGRATALLAAQIQHPTQSASSQNLSHSQLKSEGISNTFKALSETTSGAIRVETLNVVSTYETIHQDIQSLAEQKRTALILMPFHKELNLQGDLETSNEAGKNINQNILQDAPCSVAIFVERGLGSLSRNNLRIMMPFIGGPDDREALAIAWRMARHPGNQLSMVRIILLDEAAKEAAPNDDGIHWLSSAAQDYESQKLLDEECIDSFRFKGVYNNDSITYSEKEVHNGEELISILHELDKDDHDLFIAGRGGSRRNSVMFLNFREWCDNPELGVIGDIVTSKSFGSRSSLLSVQQFGSRVMPFSNRDFPTKTDGSELV</sequence>
<evidence type="ECO:0000256" key="5">
    <source>
        <dbReference type="ARBA" id="ARBA00022958"/>
    </source>
</evidence>
<evidence type="ECO:0000256" key="2">
    <source>
        <dbReference type="ARBA" id="ARBA00022448"/>
    </source>
</evidence>
<evidence type="ECO:0000259" key="12">
    <source>
        <dbReference type="Pfam" id="PF23256"/>
    </source>
</evidence>
<feature type="domain" description="Cation/H(+) antiporter central" evidence="12">
    <location>
        <begin position="488"/>
        <end position="620"/>
    </location>
</feature>
<dbReference type="GO" id="GO:0012505">
    <property type="term" value="C:endomembrane system"/>
    <property type="evidence" value="ECO:0007669"/>
    <property type="project" value="TreeGrafter"/>
</dbReference>
<feature type="transmembrane region" description="Helical" evidence="10">
    <location>
        <begin position="199"/>
        <end position="222"/>
    </location>
</feature>
<evidence type="ECO:0000256" key="4">
    <source>
        <dbReference type="ARBA" id="ARBA00022692"/>
    </source>
</evidence>
<dbReference type="Proteomes" id="UP001293593">
    <property type="component" value="Unassembled WGS sequence"/>
</dbReference>
<keyword evidence="6 10" id="KW-1133">Transmembrane helix</keyword>
<dbReference type="GO" id="GO:0016020">
    <property type="term" value="C:membrane"/>
    <property type="evidence" value="ECO:0007669"/>
    <property type="project" value="UniProtKB-SubCell"/>
</dbReference>
<dbReference type="Gene3D" id="1.20.1530.20">
    <property type="match status" value="1"/>
</dbReference>
<evidence type="ECO:0000256" key="3">
    <source>
        <dbReference type="ARBA" id="ARBA00022538"/>
    </source>
</evidence>
<comment type="subcellular location">
    <subcellularLocation>
        <location evidence="1">Membrane</location>
        <topology evidence="1">Multi-pass membrane protein</topology>
    </subcellularLocation>
</comment>
<dbReference type="GO" id="GO:0015297">
    <property type="term" value="F:antiporter activity"/>
    <property type="evidence" value="ECO:0007669"/>
    <property type="project" value="InterPro"/>
</dbReference>
<feature type="transmembrane region" description="Helical" evidence="10">
    <location>
        <begin position="269"/>
        <end position="298"/>
    </location>
</feature>
<keyword evidence="15" id="KW-1185">Reference proteome</keyword>
<evidence type="ECO:0000259" key="13">
    <source>
        <dbReference type="Pfam" id="PF23259"/>
    </source>
</evidence>